<organism evidence="5 6">
    <name type="scientific">Novosphingobium resinovorum</name>
    <dbReference type="NCBI Taxonomy" id="158500"/>
    <lineage>
        <taxon>Bacteria</taxon>
        <taxon>Pseudomonadati</taxon>
        <taxon>Pseudomonadota</taxon>
        <taxon>Alphaproteobacteria</taxon>
        <taxon>Sphingomonadales</taxon>
        <taxon>Sphingomonadaceae</taxon>
        <taxon>Novosphingobium</taxon>
    </lineage>
</organism>
<evidence type="ECO:0000256" key="1">
    <source>
        <dbReference type="ARBA" id="ARBA00010702"/>
    </source>
</evidence>
<keyword evidence="3" id="KW-0479">Metal-binding</keyword>
<evidence type="ECO:0000256" key="3">
    <source>
        <dbReference type="PIRSR" id="PIRSR605502-1"/>
    </source>
</evidence>
<dbReference type="Gene3D" id="3.90.190.10">
    <property type="entry name" value="Protein tyrosine phosphatase superfamily"/>
    <property type="match status" value="1"/>
</dbReference>
<evidence type="ECO:0000313" key="5">
    <source>
        <dbReference type="EMBL" id="AOR77835.1"/>
    </source>
</evidence>
<feature type="binding site" evidence="3">
    <location>
        <position position="236"/>
    </location>
    <ligand>
        <name>Mg(2+)</name>
        <dbReference type="ChEBI" id="CHEBI:18420"/>
        <label>1</label>
    </ligand>
</feature>
<evidence type="ECO:0000259" key="4">
    <source>
        <dbReference type="PROSITE" id="PS50056"/>
    </source>
</evidence>
<dbReference type="PROSITE" id="PS50056">
    <property type="entry name" value="TYR_PHOSPHATASE_2"/>
    <property type="match status" value="1"/>
</dbReference>
<comment type="cofactor">
    <cofactor evidence="3">
        <name>Mg(2+)</name>
        <dbReference type="ChEBI" id="CHEBI:18420"/>
    </cofactor>
    <text evidence="3">Binds 2 magnesium ions per subunit.</text>
</comment>
<feature type="binding site" evidence="3">
    <location>
        <position position="234"/>
    </location>
    <ligand>
        <name>Mg(2+)</name>
        <dbReference type="ChEBI" id="CHEBI:18420"/>
        <label>1</label>
    </ligand>
</feature>
<dbReference type="PANTHER" id="PTHR16222">
    <property type="entry name" value="ADP-RIBOSYLGLYCOHYDROLASE"/>
    <property type="match status" value="1"/>
</dbReference>
<accession>A0A1D8A6V4</accession>
<dbReference type="Proteomes" id="UP000094626">
    <property type="component" value="Chromosome"/>
</dbReference>
<dbReference type="EMBL" id="CP017075">
    <property type="protein sequence ID" value="AOR77835.1"/>
    <property type="molecule type" value="Genomic_DNA"/>
</dbReference>
<dbReference type="FunFam" id="3.90.190.10:FF:000157">
    <property type="entry name" value="Protein-tyrosine phosphatase"/>
    <property type="match status" value="1"/>
</dbReference>
<dbReference type="GO" id="GO:0046872">
    <property type="term" value="F:metal ion binding"/>
    <property type="evidence" value="ECO:0007669"/>
    <property type="project" value="UniProtKB-KW"/>
</dbReference>
<feature type="domain" description="Tyrosine specific protein phosphatases" evidence="4">
    <location>
        <begin position="111"/>
        <end position="171"/>
    </location>
</feature>
<dbReference type="InterPro" id="IPR057023">
    <property type="entry name" value="PTP-SAK"/>
</dbReference>
<dbReference type="AlphaFoldDB" id="A0A1D8A6V4"/>
<keyword evidence="6" id="KW-1185">Reference proteome</keyword>
<gene>
    <name evidence="5" type="ORF">BES08_14515</name>
</gene>
<dbReference type="PANTHER" id="PTHR16222:SF24">
    <property type="entry name" value="ADP-RIBOSYLHYDROLASE ARH3"/>
    <property type="match status" value="1"/>
</dbReference>
<comment type="similarity">
    <text evidence="1">Belongs to the ADP-ribosylglycohydrolase family.</text>
</comment>
<dbReference type="SUPFAM" id="SSF101478">
    <property type="entry name" value="ADP-ribosylglycohydrolase"/>
    <property type="match status" value="1"/>
</dbReference>
<dbReference type="Pfam" id="PF22784">
    <property type="entry name" value="PTP-SAK"/>
    <property type="match status" value="1"/>
</dbReference>
<dbReference type="InterPro" id="IPR003595">
    <property type="entry name" value="Tyr_Pase_cat"/>
</dbReference>
<name>A0A1D8A6V4_9SPHN</name>
<dbReference type="Pfam" id="PF03747">
    <property type="entry name" value="ADP_ribosyl_GH"/>
    <property type="match status" value="1"/>
</dbReference>
<evidence type="ECO:0000256" key="2">
    <source>
        <dbReference type="ARBA" id="ARBA00022801"/>
    </source>
</evidence>
<dbReference type="SUPFAM" id="SSF52799">
    <property type="entry name" value="(Phosphotyrosine protein) phosphatases II"/>
    <property type="match status" value="1"/>
</dbReference>
<reference evidence="6" key="1">
    <citation type="journal article" date="2017" name="J. Biotechnol.">
        <title>Complete genome sequence of Novosphingobium resinovorum SA1, a versatile xenobiotic-degrading bacterium capable of utilizing sulfanilic acid.</title>
        <authorList>
            <person name="Hegedus B."/>
            <person name="Kos P.B."/>
            <person name="Balint B."/>
            <person name="Maroti G."/>
            <person name="Gan H.M."/>
            <person name="Perei K."/>
            <person name="Rakhely G."/>
        </authorList>
    </citation>
    <scope>NUCLEOTIDE SEQUENCE [LARGE SCALE GENOMIC DNA]</scope>
    <source>
        <strain evidence="6">SA1</strain>
    </source>
</reference>
<feature type="binding site" evidence="3">
    <location>
        <position position="235"/>
    </location>
    <ligand>
        <name>Mg(2+)</name>
        <dbReference type="ChEBI" id="CHEBI:18420"/>
        <label>1</label>
    </ligand>
</feature>
<feature type="binding site" evidence="3">
    <location>
        <position position="462"/>
    </location>
    <ligand>
        <name>Mg(2+)</name>
        <dbReference type="ChEBI" id="CHEBI:18420"/>
        <label>1</label>
    </ligand>
</feature>
<dbReference type="InterPro" id="IPR036705">
    <property type="entry name" value="Ribosyl_crysJ1_sf"/>
</dbReference>
<feature type="binding site" evidence="3">
    <location>
        <position position="463"/>
    </location>
    <ligand>
        <name>Mg(2+)</name>
        <dbReference type="ChEBI" id="CHEBI:18420"/>
        <label>1</label>
    </ligand>
</feature>
<dbReference type="KEGG" id="nre:BES08_14515"/>
<proteinExistence type="inferred from homology"/>
<dbReference type="RefSeq" id="WP_069708742.1">
    <property type="nucleotide sequence ID" value="NZ_CP017075.1"/>
</dbReference>
<dbReference type="OrthoDB" id="9806482at2"/>
<dbReference type="SMART" id="SM00404">
    <property type="entry name" value="PTPc_motif"/>
    <property type="match status" value="1"/>
</dbReference>
<dbReference type="CDD" id="cd14505">
    <property type="entry name" value="CDKN3-like"/>
    <property type="match status" value="1"/>
</dbReference>
<dbReference type="InterPro" id="IPR000387">
    <property type="entry name" value="Tyr_Pase_dom"/>
</dbReference>
<dbReference type="InterPro" id="IPR005502">
    <property type="entry name" value="Ribosyl_crysJ1"/>
</dbReference>
<dbReference type="InterPro" id="IPR050792">
    <property type="entry name" value="ADP-ribosylglycohydrolase"/>
</dbReference>
<dbReference type="Gene3D" id="1.10.4080.10">
    <property type="entry name" value="ADP-ribosylation/Crystallin J1"/>
    <property type="match status" value="1"/>
</dbReference>
<dbReference type="GO" id="GO:0016791">
    <property type="term" value="F:phosphatase activity"/>
    <property type="evidence" value="ECO:0007669"/>
    <property type="project" value="UniProtKB-ARBA"/>
</dbReference>
<keyword evidence="2 5" id="KW-0378">Hydrolase</keyword>
<feature type="binding site" evidence="3">
    <location>
        <position position="460"/>
    </location>
    <ligand>
        <name>Mg(2+)</name>
        <dbReference type="ChEBI" id="CHEBI:18420"/>
        <label>1</label>
    </ligand>
</feature>
<keyword evidence="3" id="KW-0460">Magnesium</keyword>
<dbReference type="InterPro" id="IPR029021">
    <property type="entry name" value="Prot-tyrosine_phosphatase-like"/>
</dbReference>
<protein>
    <submittedName>
        <fullName evidence="5">ADP-ribosyl-(Dinitrogen reductase) hydrolase</fullName>
    </submittedName>
</protein>
<evidence type="ECO:0000313" key="6">
    <source>
        <dbReference type="Proteomes" id="UP000094626"/>
    </source>
</evidence>
<sequence>MSRTSTTHPLRIDSLPLANGQIGLTLCPGKQGDSVFGAAWARDLALDLDAVASWGADMVLTLIEDHEFDMLAVRGLGEALKARGMEWLHFPIRDVDVPAADSAGLWRGLSRRIHDRLERGGKVLIHCRGGLGRAGTIAALLMIERGQSAARAIAEVRSVRPGAVETRAQEQWLRDQASGSSDSAKTLQACLLGGAMGDSLGADIEFHSLVAIQARFPAGLTDLPPYGGQRGAITDDTQMTFFTAEGMIRARIRGQLRGICHPPSVVHHALLRWYRTQEGHSRAETDDIGLIEDRRLWSKCAPGMTCMSALGASGRFGDPARNDSKGCGTIMRVAPVALIAPRDQVRAWAIETSALTHGHITGQLAAAAWAEMLADVAAGEPLERAAERIATEYARLDGGDETAHAIHAALTARQDGRPETVESLGGGWTADEALAIALYACLRGSGLDECLRIAVTHGGDSDSTGAIAGNMLGVMTPDAVLSHPWATVIQGADIIGRLARDHDRLLHRPDAADALFEFYPGG</sequence>